<proteinExistence type="predicted"/>
<evidence type="ECO:0000313" key="2">
    <source>
        <dbReference type="Proteomes" id="UP000676239"/>
    </source>
</evidence>
<accession>A0A7D7F1A0</accession>
<dbReference type="Proteomes" id="UP000676239">
    <property type="component" value="Segment"/>
</dbReference>
<reference evidence="1" key="2">
    <citation type="submission" date="2020-03" db="EMBL/GenBank/DDBJ databases">
        <authorList>
            <person name="Kafer S."/>
            <person name="Paraskevopoulou S."/>
            <person name="Zirkel F."/>
            <person name="Wieseke N."/>
            <person name="Donath A."/>
            <person name="Petersen M."/>
            <person name="Jones T.C."/>
            <person name="Liu S."/>
            <person name="Zhou X."/>
            <person name="Middendorf M."/>
            <person name="Junglen S."/>
            <person name="Misof B."/>
            <person name="Drosten C."/>
        </authorList>
    </citation>
    <scope>NUCLEOTIDE SEQUENCE</scope>
    <source>
        <strain evidence="1">OKIAV109</strain>
    </source>
</reference>
<dbReference type="GeneID" id="80536777"/>
<reference evidence="1" key="1">
    <citation type="journal article" date="2019" name="PLoS Pathog.">
        <title>Re-assessing the diversity of negative strand RNA viruses in insects.</title>
        <authorList>
            <person name="Kafer S."/>
            <person name="Paraskevopoulou S."/>
            <person name="Zirkel F."/>
            <person name="Wieseke N."/>
            <person name="Donath A."/>
            <person name="Petersen M."/>
            <person name="Jones T.C."/>
            <person name="Liu S."/>
            <person name="Zhou X."/>
            <person name="Middendorf M."/>
            <person name="Junglen S."/>
            <person name="Misof B."/>
            <person name="Drosten C."/>
        </authorList>
    </citation>
    <scope>NUCLEOTIDE SEQUENCE</scope>
    <source>
        <strain evidence="1">OKIAV109</strain>
    </source>
</reference>
<evidence type="ECO:0000313" key="1">
    <source>
        <dbReference type="EMBL" id="QMP82142.1"/>
    </source>
</evidence>
<dbReference type="KEGG" id="vg:80536777"/>
<dbReference type="RefSeq" id="YP_010798549.1">
    <property type="nucleotide sequence ID" value="NC_076487.1"/>
</dbReference>
<protein>
    <submittedName>
        <fullName evidence="1">Uncharacterized protein</fullName>
    </submittedName>
</protein>
<organism evidence="1 2">
    <name type="scientific">hymenopteran rhabdo-related virus 109</name>
    <dbReference type="NCBI Taxonomy" id="2847803"/>
    <lineage>
        <taxon>Viruses</taxon>
        <taxon>Riboviria</taxon>
        <taxon>Orthornavirae</taxon>
        <taxon>Negarnaviricota</taxon>
        <taxon>Haploviricotina</taxon>
        <taxon>Monjiviricetes</taxon>
        <taxon>Mononegavirales</taxon>
        <taxon>Rhabdoviridae</taxon>
        <taxon>Deltarhabdovirinae</taxon>
        <taxon>Alphahymrhavirus</taxon>
        <taxon>Alphahymrhavirus hirtum</taxon>
    </lineage>
</organism>
<sequence length="218" mass="24791">MMRVRRFLKGRDSIPIAPPLTLLPGNFIIGVSGYISLDFEGPIPHESIVTILKRISALISITLFPSELESSHAIAFLMQYFYHLCKEVFPGSMCRTRSLVPRAAFVLPIKGYTSSSCIHQCIEDKNIPLDLVWEFPGITSYPIIISVSGSLHLEVETIGSRDRFRNAGFEAIPYPHAKWEKRAKSIHTVRVKGHSDLQSVLLSWPTSRRHRLRPYEKY</sequence>
<dbReference type="EMBL" id="MT153372">
    <property type="protein sequence ID" value="QMP82142.1"/>
    <property type="molecule type" value="Viral_cRNA"/>
</dbReference>
<keyword evidence="2" id="KW-1185">Reference proteome</keyword>
<name>A0A7D7F1A0_9RHAB</name>